<proteinExistence type="predicted"/>
<dbReference type="AlphaFoldDB" id="A0AAV7VM12"/>
<dbReference type="EMBL" id="JANPWB010000003">
    <property type="protein sequence ID" value="KAJ1201625.1"/>
    <property type="molecule type" value="Genomic_DNA"/>
</dbReference>
<comment type="caution">
    <text evidence="1">The sequence shown here is derived from an EMBL/GenBank/DDBJ whole genome shotgun (WGS) entry which is preliminary data.</text>
</comment>
<organism evidence="1 2">
    <name type="scientific">Pleurodeles waltl</name>
    <name type="common">Iberian ribbed newt</name>
    <dbReference type="NCBI Taxonomy" id="8319"/>
    <lineage>
        <taxon>Eukaryota</taxon>
        <taxon>Metazoa</taxon>
        <taxon>Chordata</taxon>
        <taxon>Craniata</taxon>
        <taxon>Vertebrata</taxon>
        <taxon>Euteleostomi</taxon>
        <taxon>Amphibia</taxon>
        <taxon>Batrachia</taxon>
        <taxon>Caudata</taxon>
        <taxon>Salamandroidea</taxon>
        <taxon>Salamandridae</taxon>
        <taxon>Pleurodelinae</taxon>
        <taxon>Pleurodeles</taxon>
    </lineage>
</organism>
<evidence type="ECO:0000313" key="1">
    <source>
        <dbReference type="EMBL" id="KAJ1201625.1"/>
    </source>
</evidence>
<reference evidence="1" key="1">
    <citation type="journal article" date="2022" name="bioRxiv">
        <title>Sequencing and chromosome-scale assembly of the giantPleurodeles waltlgenome.</title>
        <authorList>
            <person name="Brown T."/>
            <person name="Elewa A."/>
            <person name="Iarovenko S."/>
            <person name="Subramanian E."/>
            <person name="Araus A.J."/>
            <person name="Petzold A."/>
            <person name="Susuki M."/>
            <person name="Suzuki K.-i.T."/>
            <person name="Hayashi T."/>
            <person name="Toyoda A."/>
            <person name="Oliveira C."/>
            <person name="Osipova E."/>
            <person name="Leigh N.D."/>
            <person name="Simon A."/>
            <person name="Yun M.H."/>
        </authorList>
    </citation>
    <scope>NUCLEOTIDE SEQUENCE</scope>
    <source>
        <strain evidence="1">20211129_DDA</strain>
        <tissue evidence="1">Liver</tissue>
    </source>
</reference>
<name>A0AAV7VM12_PLEWA</name>
<accession>A0AAV7VM12</accession>
<dbReference type="Proteomes" id="UP001066276">
    <property type="component" value="Chromosome 2_1"/>
</dbReference>
<sequence>MDTGNLTCYLPLLAAQLGYGFLIAPCRQAIKPLRASSDSLCAPLSILRTQGCQVLDSTHLRSFLRTALSAMASSCKVPLASLRGPIHQPSL</sequence>
<evidence type="ECO:0000313" key="2">
    <source>
        <dbReference type="Proteomes" id="UP001066276"/>
    </source>
</evidence>
<gene>
    <name evidence="1" type="ORF">NDU88_005431</name>
</gene>
<protein>
    <submittedName>
        <fullName evidence="1">Uncharacterized protein</fullName>
    </submittedName>
</protein>
<keyword evidence="2" id="KW-1185">Reference proteome</keyword>